<dbReference type="WBParaSite" id="PTRK_0001369100.1">
    <property type="protein sequence ID" value="PTRK_0001369100.1"/>
    <property type="gene ID" value="PTRK_0001369100"/>
</dbReference>
<accession>A0A0N4ZY18</accession>
<dbReference type="PANTHER" id="PTHR37433">
    <property type="entry name" value="PROTEIN CBG25136-RELATED"/>
    <property type="match status" value="1"/>
</dbReference>
<dbReference type="PANTHER" id="PTHR37433:SF5">
    <property type="entry name" value="DUF753 DOMAIN-CONTAINING PROTEIN-RELATED"/>
    <property type="match status" value="1"/>
</dbReference>
<feature type="transmembrane region" description="Helical" evidence="2">
    <location>
        <begin position="430"/>
        <end position="450"/>
    </location>
</feature>
<feature type="compositionally biased region" description="Basic and acidic residues" evidence="1">
    <location>
        <begin position="375"/>
        <end position="391"/>
    </location>
</feature>
<feature type="compositionally biased region" description="Basic residues" evidence="1">
    <location>
        <begin position="320"/>
        <end position="330"/>
    </location>
</feature>
<keyword evidence="3" id="KW-1185">Reference proteome</keyword>
<dbReference type="AlphaFoldDB" id="A0A0N4ZY18"/>
<name>A0A0N4ZY18_PARTI</name>
<sequence length="469" mass="52413">MAKIYEKDNLYLSGIFILLICTFIPKIEGIKCLDCVGEDCMGSFCNGDYCMIGNYAPRWGTLEWGKPQIVKGCLSGNMVNKKLTDHCEVAEDSDKLFACFCNKKPNCNGGLAQRKLEEQSVPLLQCACKGSHCKSKICLGELCSYVINHKTKKVEQGCVNATVPLIERRTAGSCMMPPITGAMHHTVAKTAEDLLTTESCVCGSDFCNSEKPEITTKETMKCPTSVKAEVMGTKMSSRNVTCTGEYCYKVRIRSTLGHMTYYDTYGCVSYIEGAELAEELNPTGCAKFESENVKVEACFKTNDKKAIQRAKANAEQSYRKGSKGKSGRKPLKMEIEEDFDESSEDNGGEETEENKSDKNRNIKENEEENDNEVEETSKNEEEEKEENKNEGEENEKDEDEESSDDEKKQTTPHYIFERVTKPPPEDDSNITLITVFVLLILLILLSGAVWKLELHKKLMRSSYDTVAGG</sequence>
<proteinExistence type="predicted"/>
<evidence type="ECO:0000256" key="1">
    <source>
        <dbReference type="SAM" id="MobiDB-lite"/>
    </source>
</evidence>
<keyword evidence="2" id="KW-1133">Transmembrane helix</keyword>
<organism evidence="3 4">
    <name type="scientific">Parastrongyloides trichosuri</name>
    <name type="common">Possum-specific nematode worm</name>
    <dbReference type="NCBI Taxonomy" id="131310"/>
    <lineage>
        <taxon>Eukaryota</taxon>
        <taxon>Metazoa</taxon>
        <taxon>Ecdysozoa</taxon>
        <taxon>Nematoda</taxon>
        <taxon>Chromadorea</taxon>
        <taxon>Rhabditida</taxon>
        <taxon>Tylenchina</taxon>
        <taxon>Panagrolaimomorpha</taxon>
        <taxon>Strongyloidoidea</taxon>
        <taxon>Strongyloididae</taxon>
        <taxon>Parastrongyloides</taxon>
    </lineage>
</organism>
<evidence type="ECO:0000313" key="3">
    <source>
        <dbReference type="Proteomes" id="UP000038045"/>
    </source>
</evidence>
<feature type="compositionally biased region" description="Basic and acidic residues" evidence="1">
    <location>
        <begin position="405"/>
        <end position="424"/>
    </location>
</feature>
<feature type="compositionally biased region" description="Basic and acidic residues" evidence="1">
    <location>
        <begin position="353"/>
        <end position="364"/>
    </location>
</feature>
<dbReference type="Proteomes" id="UP000038045">
    <property type="component" value="Unplaced"/>
</dbReference>
<evidence type="ECO:0000313" key="4">
    <source>
        <dbReference type="WBParaSite" id="PTRK_0001369100.1"/>
    </source>
</evidence>
<feature type="compositionally biased region" description="Acidic residues" evidence="1">
    <location>
        <begin position="365"/>
        <end position="374"/>
    </location>
</feature>
<reference evidence="4" key="1">
    <citation type="submission" date="2017-02" db="UniProtKB">
        <authorList>
            <consortium name="WormBaseParasite"/>
        </authorList>
    </citation>
    <scope>IDENTIFICATION</scope>
</reference>
<feature type="compositionally biased region" description="Acidic residues" evidence="1">
    <location>
        <begin position="392"/>
        <end position="404"/>
    </location>
</feature>
<keyword evidence="2" id="KW-0812">Transmembrane</keyword>
<feature type="compositionally biased region" description="Acidic residues" evidence="1">
    <location>
        <begin position="335"/>
        <end position="352"/>
    </location>
</feature>
<feature type="region of interest" description="Disordered" evidence="1">
    <location>
        <begin position="310"/>
        <end position="427"/>
    </location>
</feature>
<evidence type="ECO:0000256" key="2">
    <source>
        <dbReference type="SAM" id="Phobius"/>
    </source>
</evidence>
<keyword evidence="2" id="KW-0472">Membrane</keyword>
<protein>
    <submittedName>
        <fullName evidence="4">Activin_recp domain-containing protein</fullName>
    </submittedName>
</protein>